<dbReference type="Proteomes" id="UP001281614">
    <property type="component" value="Unassembled WGS sequence"/>
</dbReference>
<name>A0AAE0D5U4_COLKA</name>
<dbReference type="AlphaFoldDB" id="A0AAE0D5U4"/>
<sequence length="278" mass="30690">MPQFYIKRIPSGIHYRRTVYPDEAQSYLPPRTRVFGQTADASLPQLLNTVRSHPTSLLALSTSEKRPVEAFAAHHIDEDPYSGVHGRGLFVPHAPAPEPEQKYPRTPPTGPRTAARKDWGSSRSALQPPPPAEPPVQDESFDECLPLLKVNVEVLVDGNLARTTLLQQFGNTLKQAIKDAQYTFPLNIPGETNISVHIEYIHEIKAAILDSGEHVLELSILMSIALRYGGLAPDSGVGRSSLTMEEDSLNIIVKVANSSKIQKLHCNHHVTLQKNIPV</sequence>
<reference evidence="2" key="1">
    <citation type="submission" date="2023-02" db="EMBL/GenBank/DDBJ databases">
        <title>Colletotrichum kahawae CIFC_Que2 genome sequencing and assembly.</title>
        <authorList>
            <person name="Baroncelli R."/>
        </authorList>
    </citation>
    <scope>NUCLEOTIDE SEQUENCE</scope>
    <source>
        <strain evidence="2">CIFC_Que2</strain>
    </source>
</reference>
<organism evidence="2 3">
    <name type="scientific">Colletotrichum kahawae</name>
    <name type="common">Coffee berry disease fungus</name>
    <dbReference type="NCBI Taxonomy" id="34407"/>
    <lineage>
        <taxon>Eukaryota</taxon>
        <taxon>Fungi</taxon>
        <taxon>Dikarya</taxon>
        <taxon>Ascomycota</taxon>
        <taxon>Pezizomycotina</taxon>
        <taxon>Sordariomycetes</taxon>
        <taxon>Hypocreomycetidae</taxon>
        <taxon>Glomerellales</taxon>
        <taxon>Glomerellaceae</taxon>
        <taxon>Colletotrichum</taxon>
        <taxon>Colletotrichum gloeosporioides species complex</taxon>
    </lineage>
</organism>
<evidence type="ECO:0000256" key="1">
    <source>
        <dbReference type="SAM" id="MobiDB-lite"/>
    </source>
</evidence>
<feature type="region of interest" description="Disordered" evidence="1">
    <location>
        <begin position="86"/>
        <end position="139"/>
    </location>
</feature>
<dbReference type="EMBL" id="VYYT01000200">
    <property type="protein sequence ID" value="KAK2757468.1"/>
    <property type="molecule type" value="Genomic_DNA"/>
</dbReference>
<gene>
    <name evidence="2" type="ORF">CKAH01_05725</name>
</gene>
<keyword evidence="3" id="KW-1185">Reference proteome</keyword>
<evidence type="ECO:0000313" key="3">
    <source>
        <dbReference type="Proteomes" id="UP001281614"/>
    </source>
</evidence>
<accession>A0AAE0D5U4</accession>
<proteinExistence type="predicted"/>
<protein>
    <submittedName>
        <fullName evidence="2">von Willebrand domain-containing protein</fullName>
    </submittedName>
</protein>
<evidence type="ECO:0000313" key="2">
    <source>
        <dbReference type="EMBL" id="KAK2757468.1"/>
    </source>
</evidence>
<comment type="caution">
    <text evidence="2">The sequence shown here is derived from an EMBL/GenBank/DDBJ whole genome shotgun (WGS) entry which is preliminary data.</text>
</comment>